<name>A0ABR6R962_RHITR</name>
<dbReference type="Proteomes" id="UP000526625">
    <property type="component" value="Unassembled WGS sequence"/>
</dbReference>
<evidence type="ECO:0000313" key="2">
    <source>
        <dbReference type="Proteomes" id="UP000526625"/>
    </source>
</evidence>
<sequence length="60" mass="6032">MKAIALGIRFALELCILASLAALAAHLAVPIMAQVLSGFGLCAVSVLVKLAEASKSDPPG</sequence>
<dbReference type="EMBL" id="JACHBF010000037">
    <property type="protein sequence ID" value="MBB6495703.1"/>
    <property type="molecule type" value="Genomic_DNA"/>
</dbReference>
<gene>
    <name evidence="1" type="ORF">GGD45_006169</name>
</gene>
<protein>
    <submittedName>
        <fullName evidence="1">Membrane protein</fullName>
    </submittedName>
</protein>
<organism evidence="1 2">
    <name type="scientific">Rhizobium tropici</name>
    <dbReference type="NCBI Taxonomy" id="398"/>
    <lineage>
        <taxon>Bacteria</taxon>
        <taxon>Pseudomonadati</taxon>
        <taxon>Pseudomonadota</taxon>
        <taxon>Alphaproteobacteria</taxon>
        <taxon>Hyphomicrobiales</taxon>
        <taxon>Rhizobiaceae</taxon>
        <taxon>Rhizobium/Agrobacterium group</taxon>
        <taxon>Rhizobium</taxon>
    </lineage>
</organism>
<keyword evidence="2" id="KW-1185">Reference proteome</keyword>
<comment type="caution">
    <text evidence="1">The sequence shown here is derived from an EMBL/GenBank/DDBJ whole genome shotgun (WGS) entry which is preliminary data.</text>
</comment>
<accession>A0ABR6R962</accession>
<reference evidence="1 2" key="1">
    <citation type="submission" date="2020-08" db="EMBL/GenBank/DDBJ databases">
        <title>Genomic Encyclopedia of Type Strains, Phase IV (KMG-V): Genome sequencing to study the core and pangenomes of soil and plant-associated prokaryotes.</title>
        <authorList>
            <person name="Whitman W."/>
        </authorList>
    </citation>
    <scope>NUCLEOTIDE SEQUENCE [LARGE SCALE GENOMIC DNA]</scope>
    <source>
        <strain evidence="1 2">SEMIA 4059</strain>
    </source>
</reference>
<proteinExistence type="predicted"/>
<evidence type="ECO:0000313" key="1">
    <source>
        <dbReference type="EMBL" id="MBB6495703.1"/>
    </source>
</evidence>